<dbReference type="GO" id="GO:0038039">
    <property type="term" value="C:G protein-coupled receptor heterodimeric complex"/>
    <property type="evidence" value="ECO:0007669"/>
    <property type="project" value="TreeGrafter"/>
</dbReference>
<organism evidence="11 12">
    <name type="scientific">Stichopus japonicus</name>
    <name type="common">Sea cucumber</name>
    <dbReference type="NCBI Taxonomy" id="307972"/>
    <lineage>
        <taxon>Eukaryota</taxon>
        <taxon>Metazoa</taxon>
        <taxon>Echinodermata</taxon>
        <taxon>Eleutherozoa</taxon>
        <taxon>Echinozoa</taxon>
        <taxon>Holothuroidea</taxon>
        <taxon>Aspidochirotacea</taxon>
        <taxon>Aspidochirotida</taxon>
        <taxon>Stichopodidae</taxon>
        <taxon>Apostichopus</taxon>
    </lineage>
</organism>
<keyword evidence="3 9" id="KW-1133">Transmembrane helix</keyword>
<feature type="transmembrane region" description="Helical" evidence="9">
    <location>
        <begin position="49"/>
        <end position="66"/>
    </location>
</feature>
<sequence>FVKMSSPNLNIIIIIGAMMTYACAVLFGIDGSLLQDEYLQILCKVRPCVVSIGFTLIYGSMYTKTWRVYRIFTHSKTKRMVIKDSRLICMIIGLVTVDVIILATWMVLDPPMYLAQSQNGSNTLSSSVAGMCSSNRYEMWLIIIALSKAAVLLYGTHLSWRRAMSL</sequence>
<comment type="caution">
    <text evidence="11">The sequence shown here is derived from an EMBL/GenBank/DDBJ whole genome shotgun (WGS) entry which is preliminary data.</text>
</comment>
<evidence type="ECO:0000256" key="9">
    <source>
        <dbReference type="SAM" id="Phobius"/>
    </source>
</evidence>
<dbReference type="PANTHER" id="PTHR10519">
    <property type="entry name" value="GABA-B RECEPTOR"/>
    <property type="match status" value="1"/>
</dbReference>
<dbReference type="OrthoDB" id="2150267at2759"/>
<accession>A0A2G8JHW6</accession>
<dbReference type="STRING" id="307972.A0A2G8JHW6"/>
<keyword evidence="4" id="KW-0297">G-protein coupled receptor</keyword>
<keyword evidence="8" id="KW-0807">Transducer</keyword>
<evidence type="ECO:0000313" key="11">
    <source>
        <dbReference type="EMBL" id="PIK35364.1"/>
    </source>
</evidence>
<evidence type="ECO:0000256" key="2">
    <source>
        <dbReference type="ARBA" id="ARBA00022692"/>
    </source>
</evidence>
<feature type="domain" description="G-protein coupled receptors family 3 profile" evidence="10">
    <location>
        <begin position="1"/>
        <end position="166"/>
    </location>
</feature>
<evidence type="ECO:0000256" key="5">
    <source>
        <dbReference type="ARBA" id="ARBA00023136"/>
    </source>
</evidence>
<feature type="transmembrane region" description="Helical" evidence="9">
    <location>
        <begin position="87"/>
        <end position="108"/>
    </location>
</feature>
<evidence type="ECO:0000256" key="4">
    <source>
        <dbReference type="ARBA" id="ARBA00023040"/>
    </source>
</evidence>
<evidence type="ECO:0000259" key="10">
    <source>
        <dbReference type="PROSITE" id="PS50259"/>
    </source>
</evidence>
<evidence type="ECO:0000313" key="12">
    <source>
        <dbReference type="Proteomes" id="UP000230750"/>
    </source>
</evidence>
<keyword evidence="12" id="KW-1185">Reference proteome</keyword>
<dbReference type="PROSITE" id="PS50259">
    <property type="entry name" value="G_PROTEIN_RECEP_F3_4"/>
    <property type="match status" value="1"/>
</dbReference>
<evidence type="ECO:0000256" key="7">
    <source>
        <dbReference type="ARBA" id="ARBA00023180"/>
    </source>
</evidence>
<comment type="subcellular location">
    <subcellularLocation>
        <location evidence="1">Membrane</location>
        <topology evidence="1">Multi-pass membrane protein</topology>
    </subcellularLocation>
</comment>
<evidence type="ECO:0000256" key="8">
    <source>
        <dbReference type="ARBA" id="ARBA00023224"/>
    </source>
</evidence>
<dbReference type="InterPro" id="IPR017978">
    <property type="entry name" value="GPCR_3_C"/>
</dbReference>
<feature type="non-terminal residue" evidence="11">
    <location>
        <position position="1"/>
    </location>
</feature>
<dbReference type="GO" id="GO:0007214">
    <property type="term" value="P:gamma-aminobutyric acid signaling pathway"/>
    <property type="evidence" value="ECO:0007669"/>
    <property type="project" value="TreeGrafter"/>
</dbReference>
<evidence type="ECO:0000256" key="6">
    <source>
        <dbReference type="ARBA" id="ARBA00023170"/>
    </source>
</evidence>
<keyword evidence="5 9" id="KW-0472">Membrane</keyword>
<reference evidence="11 12" key="1">
    <citation type="journal article" date="2017" name="PLoS Biol.">
        <title>The sea cucumber genome provides insights into morphological evolution and visceral regeneration.</title>
        <authorList>
            <person name="Zhang X."/>
            <person name="Sun L."/>
            <person name="Yuan J."/>
            <person name="Sun Y."/>
            <person name="Gao Y."/>
            <person name="Zhang L."/>
            <person name="Li S."/>
            <person name="Dai H."/>
            <person name="Hamel J.F."/>
            <person name="Liu C."/>
            <person name="Yu Y."/>
            <person name="Liu S."/>
            <person name="Lin W."/>
            <person name="Guo K."/>
            <person name="Jin S."/>
            <person name="Xu P."/>
            <person name="Storey K.B."/>
            <person name="Huan P."/>
            <person name="Zhang T."/>
            <person name="Zhou Y."/>
            <person name="Zhang J."/>
            <person name="Lin C."/>
            <person name="Li X."/>
            <person name="Xing L."/>
            <person name="Huo D."/>
            <person name="Sun M."/>
            <person name="Wang L."/>
            <person name="Mercier A."/>
            <person name="Li F."/>
            <person name="Yang H."/>
            <person name="Xiang J."/>
        </authorList>
    </citation>
    <scope>NUCLEOTIDE SEQUENCE [LARGE SCALE GENOMIC DNA]</scope>
    <source>
        <strain evidence="11">Shaxun</strain>
        <tissue evidence="11">Muscle</tissue>
    </source>
</reference>
<dbReference type="PANTHER" id="PTHR10519:SF20">
    <property type="entry name" value="G-PROTEIN COUPLED RECEPTOR 156-RELATED"/>
    <property type="match status" value="1"/>
</dbReference>
<keyword evidence="6 11" id="KW-0675">Receptor</keyword>
<dbReference type="EMBL" id="MRZV01001919">
    <property type="protein sequence ID" value="PIK35364.1"/>
    <property type="molecule type" value="Genomic_DNA"/>
</dbReference>
<keyword evidence="2 9" id="KW-0812">Transmembrane</keyword>
<dbReference type="Proteomes" id="UP000230750">
    <property type="component" value="Unassembled WGS sequence"/>
</dbReference>
<dbReference type="PRINTS" id="PR01176">
    <property type="entry name" value="GABABRECEPTR"/>
</dbReference>
<evidence type="ECO:0000256" key="1">
    <source>
        <dbReference type="ARBA" id="ARBA00004141"/>
    </source>
</evidence>
<dbReference type="Pfam" id="PF00003">
    <property type="entry name" value="7tm_3"/>
    <property type="match status" value="1"/>
</dbReference>
<proteinExistence type="predicted"/>
<evidence type="ECO:0000256" key="3">
    <source>
        <dbReference type="ARBA" id="ARBA00022989"/>
    </source>
</evidence>
<dbReference type="InterPro" id="IPR002455">
    <property type="entry name" value="GPCR3_GABA-B"/>
</dbReference>
<feature type="transmembrane region" description="Helical" evidence="9">
    <location>
        <begin position="139"/>
        <end position="160"/>
    </location>
</feature>
<keyword evidence="7" id="KW-0325">Glycoprotein</keyword>
<dbReference type="AlphaFoldDB" id="A0A2G8JHW6"/>
<protein>
    <submittedName>
        <fullName evidence="11">Putative G-protein coupled receptor</fullName>
    </submittedName>
</protein>
<feature type="transmembrane region" description="Helical" evidence="9">
    <location>
        <begin position="9"/>
        <end position="29"/>
    </location>
</feature>
<name>A0A2G8JHW6_STIJA</name>
<dbReference type="GO" id="GO:0004965">
    <property type="term" value="F:G protein-coupled GABA receptor activity"/>
    <property type="evidence" value="ECO:0007669"/>
    <property type="project" value="InterPro"/>
</dbReference>
<gene>
    <name evidence="11" type="ORF">BSL78_27808</name>
</gene>